<comment type="similarity">
    <text evidence="1">Belongs to the LOB domain-containing protein family.</text>
</comment>
<dbReference type="Proteomes" id="UP001237642">
    <property type="component" value="Unassembled WGS sequence"/>
</dbReference>
<evidence type="ECO:0000313" key="5">
    <source>
        <dbReference type="Proteomes" id="UP001237642"/>
    </source>
</evidence>
<reference evidence="4" key="1">
    <citation type="submission" date="2023-02" db="EMBL/GenBank/DDBJ databases">
        <title>Genome of toxic invasive species Heracleum sosnowskyi carries increased number of genes despite the absence of recent whole-genome duplications.</title>
        <authorList>
            <person name="Schelkunov M."/>
            <person name="Shtratnikova V."/>
            <person name="Makarenko M."/>
            <person name="Klepikova A."/>
            <person name="Omelchenko D."/>
            <person name="Novikova G."/>
            <person name="Obukhova E."/>
            <person name="Bogdanov V."/>
            <person name="Penin A."/>
            <person name="Logacheva M."/>
        </authorList>
    </citation>
    <scope>NUCLEOTIDE SEQUENCE</scope>
    <source>
        <strain evidence="4">Hsosn_3</strain>
        <tissue evidence="4">Leaf</tissue>
    </source>
</reference>
<dbReference type="AlphaFoldDB" id="A0AAD8N5X8"/>
<accession>A0AAD8N5X8</accession>
<name>A0AAD8N5X8_9APIA</name>
<dbReference type="EMBL" id="JAUIZM010000002">
    <property type="protein sequence ID" value="KAK1395973.1"/>
    <property type="molecule type" value="Genomic_DNA"/>
</dbReference>
<feature type="region of interest" description="Disordered" evidence="2">
    <location>
        <begin position="112"/>
        <end position="133"/>
    </location>
</feature>
<dbReference type="PANTHER" id="PTHR31301:SF120">
    <property type="entry name" value="LOB DOMAIN-CONTAINING PROTEIN 23-RELATED"/>
    <property type="match status" value="1"/>
</dbReference>
<proteinExistence type="inferred from homology"/>
<evidence type="ECO:0000256" key="2">
    <source>
        <dbReference type="SAM" id="MobiDB-lite"/>
    </source>
</evidence>
<feature type="compositionally biased region" description="Polar residues" evidence="2">
    <location>
        <begin position="122"/>
        <end position="133"/>
    </location>
</feature>
<reference evidence="4" key="2">
    <citation type="submission" date="2023-05" db="EMBL/GenBank/DDBJ databases">
        <authorList>
            <person name="Schelkunov M.I."/>
        </authorList>
    </citation>
    <scope>NUCLEOTIDE SEQUENCE</scope>
    <source>
        <strain evidence="4">Hsosn_3</strain>
        <tissue evidence="4">Leaf</tissue>
    </source>
</reference>
<dbReference type="Pfam" id="PF03195">
    <property type="entry name" value="LOB"/>
    <property type="match status" value="1"/>
</dbReference>
<dbReference type="PANTHER" id="PTHR31301">
    <property type="entry name" value="LOB DOMAIN-CONTAINING PROTEIN 4-RELATED"/>
    <property type="match status" value="1"/>
</dbReference>
<dbReference type="InterPro" id="IPR004883">
    <property type="entry name" value="LOB"/>
</dbReference>
<feature type="domain" description="LOB" evidence="3">
    <location>
        <begin position="7"/>
        <end position="108"/>
    </location>
</feature>
<protein>
    <submittedName>
        <fullName evidence="4">LOB domain-containing protein</fullName>
    </submittedName>
</protein>
<gene>
    <name evidence="4" type="ORF">POM88_005836</name>
</gene>
<evidence type="ECO:0000313" key="4">
    <source>
        <dbReference type="EMBL" id="KAK1395973.1"/>
    </source>
</evidence>
<keyword evidence="5" id="KW-1185">Reference proteome</keyword>
<dbReference type="PROSITE" id="PS50891">
    <property type="entry name" value="LOB"/>
    <property type="match status" value="1"/>
</dbReference>
<evidence type="ECO:0000259" key="3">
    <source>
        <dbReference type="PROSITE" id="PS50891"/>
    </source>
</evidence>
<organism evidence="4 5">
    <name type="scientific">Heracleum sosnowskyi</name>
    <dbReference type="NCBI Taxonomy" id="360622"/>
    <lineage>
        <taxon>Eukaryota</taxon>
        <taxon>Viridiplantae</taxon>
        <taxon>Streptophyta</taxon>
        <taxon>Embryophyta</taxon>
        <taxon>Tracheophyta</taxon>
        <taxon>Spermatophyta</taxon>
        <taxon>Magnoliopsida</taxon>
        <taxon>eudicotyledons</taxon>
        <taxon>Gunneridae</taxon>
        <taxon>Pentapetalae</taxon>
        <taxon>asterids</taxon>
        <taxon>campanulids</taxon>
        <taxon>Apiales</taxon>
        <taxon>Apiaceae</taxon>
        <taxon>Apioideae</taxon>
        <taxon>apioid superclade</taxon>
        <taxon>Tordylieae</taxon>
        <taxon>Tordyliinae</taxon>
        <taxon>Heracleum</taxon>
    </lineage>
</organism>
<comment type="caution">
    <text evidence="4">The sequence shown here is derived from an EMBL/GenBank/DDBJ whole genome shotgun (WGS) entry which is preliminary data.</text>
</comment>
<sequence>MTSTTRSRCAACKYLRRRCSSDCIFSPYFPSDNPQRFSCVHRIYGASNVGKMLQKLPVHLRAEAANSLYFEAHSRQEDPVYGCVGIITNLHEEIHDVENELAKIQAHLGIHRHSNNPEDGETSQSDHGPQQQQ</sequence>
<evidence type="ECO:0000256" key="1">
    <source>
        <dbReference type="ARBA" id="ARBA00005474"/>
    </source>
</evidence>